<dbReference type="PANTHER" id="PTHR43833">
    <property type="entry name" value="POTASSIUM CHANNEL PROTEIN 2-RELATED-RELATED"/>
    <property type="match status" value="1"/>
</dbReference>
<dbReference type="PANTHER" id="PTHR43833:SF7">
    <property type="entry name" value="KTR SYSTEM POTASSIUM UPTAKE PROTEIN C"/>
    <property type="match status" value="1"/>
</dbReference>
<dbReference type="Gene3D" id="3.40.50.720">
    <property type="entry name" value="NAD(P)-binding Rossmann-like Domain"/>
    <property type="match status" value="1"/>
</dbReference>
<comment type="caution">
    <text evidence="3">The sequence shown here is derived from an EMBL/GenBank/DDBJ whole genome shotgun (WGS) entry which is preliminary data.</text>
</comment>
<dbReference type="InterPro" id="IPR003148">
    <property type="entry name" value="RCK_N"/>
</dbReference>
<evidence type="ECO:0000313" key="4">
    <source>
        <dbReference type="Proteomes" id="UP000027129"/>
    </source>
</evidence>
<proteinExistence type="predicted"/>
<protein>
    <submittedName>
        <fullName evidence="3">6-phosphogluconate dehydrogenase (Decarboxylating), gnd</fullName>
    </submittedName>
</protein>
<name>A0ABR4RRM5_9LACO</name>
<dbReference type="PROSITE" id="PS51201">
    <property type="entry name" value="RCK_N"/>
    <property type="match status" value="1"/>
</dbReference>
<gene>
    <name evidence="3" type="ORF">Lani381_1668</name>
</gene>
<accession>A0ABR4RRM5</accession>
<organism evidence="3 4">
    <name type="scientific">Ligilactobacillus animalis</name>
    <dbReference type="NCBI Taxonomy" id="1605"/>
    <lineage>
        <taxon>Bacteria</taxon>
        <taxon>Bacillati</taxon>
        <taxon>Bacillota</taxon>
        <taxon>Bacilli</taxon>
        <taxon>Lactobacillales</taxon>
        <taxon>Lactobacillaceae</taxon>
        <taxon>Ligilactobacillus</taxon>
    </lineage>
</organism>
<sequence>MLTVVNKIKKGKAIFYIAEKRMEKQTFAVIGLGRFGGSVCQTLADAGQEVLAIDHDEARVNDYKDIATQAVVADAQDEDVLRSLGIRNFDHVIIAIGEDIQASILVTLMVKEQGVKYVTAKAQNENHAKVLEKLGVDRVVHPERDMGVRIGRSLTSKNMIDYLDLDSNFKMAEILITNPRFFGRSLAELNFRDKYKLNVIAIAHSKSEMNLPAADDVLGLHDSILVAGPKDAIDQFEELMNSK</sequence>
<dbReference type="InterPro" id="IPR036291">
    <property type="entry name" value="NAD(P)-bd_dom_sf"/>
</dbReference>
<dbReference type="Proteomes" id="UP000027129">
    <property type="component" value="Unassembled WGS sequence"/>
</dbReference>
<feature type="domain" description="RCK N-terminal" evidence="1">
    <location>
        <begin position="24"/>
        <end position="140"/>
    </location>
</feature>
<dbReference type="Pfam" id="PF02254">
    <property type="entry name" value="TrkA_N"/>
    <property type="match status" value="1"/>
</dbReference>
<evidence type="ECO:0000259" key="1">
    <source>
        <dbReference type="PROSITE" id="PS51201"/>
    </source>
</evidence>
<feature type="domain" description="RCK C-terminal" evidence="2">
    <location>
        <begin position="157"/>
        <end position="242"/>
    </location>
</feature>
<dbReference type="EMBL" id="JMHU01000021">
    <property type="protein sequence ID" value="KDA45490.1"/>
    <property type="molecule type" value="Genomic_DNA"/>
</dbReference>
<evidence type="ECO:0000259" key="2">
    <source>
        <dbReference type="PROSITE" id="PS51202"/>
    </source>
</evidence>
<dbReference type="SUPFAM" id="SSF51735">
    <property type="entry name" value="NAD(P)-binding Rossmann-fold domains"/>
    <property type="match status" value="1"/>
</dbReference>
<dbReference type="InterPro" id="IPR050721">
    <property type="entry name" value="Trk_Ktr_HKT_K-transport"/>
</dbReference>
<dbReference type="InterPro" id="IPR006037">
    <property type="entry name" value="RCK_C"/>
</dbReference>
<evidence type="ECO:0000313" key="3">
    <source>
        <dbReference type="EMBL" id="KDA45490.1"/>
    </source>
</evidence>
<dbReference type="InterPro" id="IPR036721">
    <property type="entry name" value="RCK_C_sf"/>
</dbReference>
<dbReference type="Gene3D" id="3.30.70.1450">
    <property type="entry name" value="Regulator of K+ conductance, C-terminal domain"/>
    <property type="match status" value="1"/>
</dbReference>
<dbReference type="Pfam" id="PF02080">
    <property type="entry name" value="TrkA_C"/>
    <property type="match status" value="1"/>
</dbReference>
<dbReference type="SUPFAM" id="SSF116726">
    <property type="entry name" value="TrkA C-terminal domain-like"/>
    <property type="match status" value="1"/>
</dbReference>
<reference evidence="3 4" key="1">
    <citation type="submission" date="2014-04" db="EMBL/GenBank/DDBJ databases">
        <title>Draft Genome Sequence of Lactobacillus animalis 381-IL-28.</title>
        <authorList>
            <person name="Sturino J.M."/>
            <person name="Rajendran M."/>
            <person name="Altermann E."/>
        </authorList>
    </citation>
    <scope>NUCLEOTIDE SEQUENCE [LARGE SCALE GENOMIC DNA]</scope>
    <source>
        <strain evidence="3 4">381-IL-28</strain>
    </source>
</reference>
<dbReference type="PROSITE" id="PS51202">
    <property type="entry name" value="RCK_C"/>
    <property type="match status" value="1"/>
</dbReference>
<keyword evidence="4" id="KW-1185">Reference proteome</keyword>